<sequence>MTKDNGNVLKLSAIFGFQQAVRGGLGFSGPNTLFHLAGRMGVHYKLKAKYQQFTPLPEENEVTAVGFGANNVLILATKGKKASIVIFDPKTNQKRNLKRPEKIVSNHYVWVSFSEDCDRVGGQGGAPDWAFALWHMEKKRLEAVIHPFRMEPNAKVYKFGFCPFDSSRIFVVGRYFLRLYRCKDEQRMIEIALHDHERTERTFHCVAWMRSPDRAMIGTSDGNILIFQNITLLREVSVTKELTRIQRSVNVEDKNVTCILLTSDGLMCSHGTTSVLCFKEDFKLHKVLNIPQSSRESRVVQLAMNLQESIFTVATRDGRIMYYSLAFRSDEKDCEDDFRVVQDYQHTRAVICADTIRSVSLQVACSDTTITIRDFSSR</sequence>
<dbReference type="PANTHER" id="PTHR32215:SF0">
    <property type="entry name" value="CILIA- AND FLAGELLA-ASSOCIATED PROTEIN 57"/>
    <property type="match status" value="1"/>
</dbReference>
<gene>
    <name evidence="1" type="primary">CFAP57</name>
    <name evidence="1" type="ORF">CDAR_469481</name>
</gene>
<accession>A0AAV4R0B6</accession>
<dbReference type="AlphaFoldDB" id="A0AAV4R0B6"/>
<reference evidence="1 2" key="1">
    <citation type="submission" date="2021-06" db="EMBL/GenBank/DDBJ databases">
        <title>Caerostris darwini draft genome.</title>
        <authorList>
            <person name="Kono N."/>
            <person name="Arakawa K."/>
        </authorList>
    </citation>
    <scope>NUCLEOTIDE SEQUENCE [LARGE SCALE GENOMIC DNA]</scope>
</reference>
<evidence type="ECO:0000313" key="1">
    <source>
        <dbReference type="EMBL" id="GIY13817.1"/>
    </source>
</evidence>
<comment type="caution">
    <text evidence="1">The sequence shown here is derived from an EMBL/GenBank/DDBJ whole genome shotgun (WGS) entry which is preliminary data.</text>
</comment>
<name>A0AAV4R0B6_9ARAC</name>
<dbReference type="InterPro" id="IPR052993">
    <property type="entry name" value="CFA-57"/>
</dbReference>
<dbReference type="PANTHER" id="PTHR32215">
    <property type="entry name" value="CILIA- AND FLAGELLA-ASSOCIATED PROTEIN 57"/>
    <property type="match status" value="1"/>
</dbReference>
<evidence type="ECO:0000313" key="2">
    <source>
        <dbReference type="Proteomes" id="UP001054837"/>
    </source>
</evidence>
<dbReference type="SUPFAM" id="SSF50978">
    <property type="entry name" value="WD40 repeat-like"/>
    <property type="match status" value="1"/>
</dbReference>
<keyword evidence="1" id="KW-0282">Flagellum</keyword>
<dbReference type="InterPro" id="IPR036322">
    <property type="entry name" value="WD40_repeat_dom_sf"/>
</dbReference>
<dbReference type="Gene3D" id="2.130.10.10">
    <property type="entry name" value="YVTN repeat-like/Quinoprotein amine dehydrogenase"/>
    <property type="match status" value="2"/>
</dbReference>
<organism evidence="1 2">
    <name type="scientific">Caerostris darwini</name>
    <dbReference type="NCBI Taxonomy" id="1538125"/>
    <lineage>
        <taxon>Eukaryota</taxon>
        <taxon>Metazoa</taxon>
        <taxon>Ecdysozoa</taxon>
        <taxon>Arthropoda</taxon>
        <taxon>Chelicerata</taxon>
        <taxon>Arachnida</taxon>
        <taxon>Araneae</taxon>
        <taxon>Araneomorphae</taxon>
        <taxon>Entelegynae</taxon>
        <taxon>Araneoidea</taxon>
        <taxon>Araneidae</taxon>
        <taxon>Caerostris</taxon>
    </lineage>
</organism>
<protein>
    <submittedName>
        <fullName evidence="1">Cilia-and flagella-associated protein 57</fullName>
    </submittedName>
</protein>
<keyword evidence="1" id="KW-0966">Cell projection</keyword>
<dbReference type="InterPro" id="IPR015943">
    <property type="entry name" value="WD40/YVTN_repeat-like_dom_sf"/>
</dbReference>
<dbReference type="EMBL" id="BPLQ01005287">
    <property type="protein sequence ID" value="GIY13817.1"/>
    <property type="molecule type" value="Genomic_DNA"/>
</dbReference>
<keyword evidence="1" id="KW-0969">Cilium</keyword>
<dbReference type="Proteomes" id="UP001054837">
    <property type="component" value="Unassembled WGS sequence"/>
</dbReference>
<keyword evidence="2" id="KW-1185">Reference proteome</keyword>
<proteinExistence type="predicted"/>